<evidence type="ECO:0000313" key="2">
    <source>
        <dbReference type="Proteomes" id="UP001515500"/>
    </source>
</evidence>
<proteinExistence type="predicted"/>
<evidence type="ECO:0000313" key="3">
    <source>
        <dbReference type="RefSeq" id="XP_039139020.1"/>
    </source>
</evidence>
<feature type="region of interest" description="Disordered" evidence="1">
    <location>
        <begin position="56"/>
        <end position="80"/>
    </location>
</feature>
<dbReference type="RefSeq" id="XP_039139020.1">
    <property type="nucleotide sequence ID" value="XM_039283086.1"/>
</dbReference>
<dbReference type="AlphaFoldDB" id="A0AB40CGC1"/>
<sequence length="114" mass="13155">MSLPMSDVDTQESELDSDSIVDVNEIIVDTRSQLVELYDSYCIRYSHIVPQVVQEAVGQSSSGGGESFRQRQAKKKPRGSQYTELDLYLNTTFRFSEEINTDMTFNVLNWWQDF</sequence>
<protein>
    <submittedName>
        <fullName evidence="3">Uncharacterized protein LOC120276361</fullName>
    </submittedName>
</protein>
<dbReference type="GeneID" id="120276361"/>
<name>A0AB40CGC1_DIOCR</name>
<accession>A0AB40CGC1</accession>
<gene>
    <name evidence="3" type="primary">LOC120276361</name>
</gene>
<evidence type="ECO:0000256" key="1">
    <source>
        <dbReference type="SAM" id="MobiDB-lite"/>
    </source>
</evidence>
<dbReference type="Proteomes" id="UP001515500">
    <property type="component" value="Chromosome 14"/>
</dbReference>
<reference evidence="3" key="1">
    <citation type="submission" date="2025-08" db="UniProtKB">
        <authorList>
            <consortium name="RefSeq"/>
        </authorList>
    </citation>
    <scope>IDENTIFICATION</scope>
</reference>
<organism evidence="2 3">
    <name type="scientific">Dioscorea cayennensis subsp. rotundata</name>
    <name type="common">White Guinea yam</name>
    <name type="synonym">Dioscorea rotundata</name>
    <dbReference type="NCBI Taxonomy" id="55577"/>
    <lineage>
        <taxon>Eukaryota</taxon>
        <taxon>Viridiplantae</taxon>
        <taxon>Streptophyta</taxon>
        <taxon>Embryophyta</taxon>
        <taxon>Tracheophyta</taxon>
        <taxon>Spermatophyta</taxon>
        <taxon>Magnoliopsida</taxon>
        <taxon>Liliopsida</taxon>
        <taxon>Dioscoreales</taxon>
        <taxon>Dioscoreaceae</taxon>
        <taxon>Dioscorea</taxon>
    </lineage>
</organism>
<keyword evidence="2" id="KW-1185">Reference proteome</keyword>